<dbReference type="GO" id="GO:0008652">
    <property type="term" value="P:amino acid biosynthetic process"/>
    <property type="evidence" value="ECO:0007669"/>
    <property type="project" value="UniProtKB-KW"/>
</dbReference>
<keyword evidence="3" id="KW-0028">Amino-acid biosynthesis</keyword>
<evidence type="ECO:0000259" key="10">
    <source>
        <dbReference type="Pfam" id="PF24621"/>
    </source>
</evidence>
<evidence type="ECO:0000256" key="2">
    <source>
        <dbReference type="ARBA" id="ARBA00001941"/>
    </source>
</evidence>
<evidence type="ECO:0000256" key="4">
    <source>
        <dbReference type="ARBA" id="ARBA00022723"/>
    </source>
</evidence>
<organism evidence="11">
    <name type="scientific">bioreactor metagenome</name>
    <dbReference type="NCBI Taxonomy" id="1076179"/>
    <lineage>
        <taxon>unclassified sequences</taxon>
        <taxon>metagenomes</taxon>
        <taxon>ecological metagenomes</taxon>
    </lineage>
</organism>
<dbReference type="PANTHER" id="PTHR43622:SF7">
    <property type="entry name" value="3-DEHYDROQUINATE SYNTHASE, CHLOROPLASTIC"/>
    <property type="match status" value="1"/>
</dbReference>
<dbReference type="GO" id="GO:0003856">
    <property type="term" value="F:3-dehydroquinate synthase activity"/>
    <property type="evidence" value="ECO:0007669"/>
    <property type="project" value="UniProtKB-EC"/>
</dbReference>
<evidence type="ECO:0000313" key="11">
    <source>
        <dbReference type="EMBL" id="MPM24734.1"/>
    </source>
</evidence>
<dbReference type="Pfam" id="PF01761">
    <property type="entry name" value="DHQ_synthase"/>
    <property type="match status" value="1"/>
</dbReference>
<keyword evidence="7 11" id="KW-0456">Lyase</keyword>
<comment type="caution">
    <text evidence="11">The sequence shown here is derived from an EMBL/GenBank/DDBJ whole genome shotgun (WGS) entry which is preliminary data.</text>
</comment>
<dbReference type="CDD" id="cd08195">
    <property type="entry name" value="DHQS"/>
    <property type="match status" value="1"/>
</dbReference>
<dbReference type="InterPro" id="IPR050071">
    <property type="entry name" value="Dehydroquinate_synthase"/>
</dbReference>
<evidence type="ECO:0000256" key="7">
    <source>
        <dbReference type="ARBA" id="ARBA00023239"/>
    </source>
</evidence>
<dbReference type="SUPFAM" id="SSF56796">
    <property type="entry name" value="Dehydroquinate synthase-like"/>
    <property type="match status" value="1"/>
</dbReference>
<dbReference type="InterPro" id="IPR030960">
    <property type="entry name" value="DHQS/DOIS_N"/>
</dbReference>
<dbReference type="AlphaFoldDB" id="A0A644YF48"/>
<keyword evidence="5" id="KW-0520">NAD</keyword>
<keyword evidence="4" id="KW-0479">Metal-binding</keyword>
<name>A0A644YF48_9ZZZZ</name>
<protein>
    <submittedName>
        <fullName evidence="11">3-dehydroquinate synthase</fullName>
        <ecNumber evidence="11">4.2.3.4</ecNumber>
    </submittedName>
</protein>
<dbReference type="GO" id="GO:0046872">
    <property type="term" value="F:metal ion binding"/>
    <property type="evidence" value="ECO:0007669"/>
    <property type="project" value="UniProtKB-KW"/>
</dbReference>
<dbReference type="Gene3D" id="1.20.1090.10">
    <property type="entry name" value="Dehydroquinate synthase-like - alpha domain"/>
    <property type="match status" value="1"/>
</dbReference>
<comment type="cofactor">
    <cofactor evidence="2">
        <name>Co(2+)</name>
        <dbReference type="ChEBI" id="CHEBI:48828"/>
    </cofactor>
</comment>
<evidence type="ECO:0000256" key="5">
    <source>
        <dbReference type="ARBA" id="ARBA00023027"/>
    </source>
</evidence>
<comment type="cofactor">
    <cofactor evidence="1">
        <name>NAD(+)</name>
        <dbReference type="ChEBI" id="CHEBI:57540"/>
    </cofactor>
</comment>
<keyword evidence="6" id="KW-0057">Aromatic amino acid biosynthesis</keyword>
<proteinExistence type="predicted"/>
<evidence type="ECO:0000256" key="6">
    <source>
        <dbReference type="ARBA" id="ARBA00023141"/>
    </source>
</evidence>
<dbReference type="EMBL" id="VSSQ01004330">
    <property type="protein sequence ID" value="MPM24734.1"/>
    <property type="molecule type" value="Genomic_DNA"/>
</dbReference>
<evidence type="ECO:0000256" key="8">
    <source>
        <dbReference type="ARBA" id="ARBA00023285"/>
    </source>
</evidence>
<accession>A0A644YF48</accession>
<dbReference type="Gene3D" id="3.40.50.1970">
    <property type="match status" value="1"/>
</dbReference>
<evidence type="ECO:0000256" key="1">
    <source>
        <dbReference type="ARBA" id="ARBA00001911"/>
    </source>
</evidence>
<evidence type="ECO:0000259" key="9">
    <source>
        <dbReference type="Pfam" id="PF01761"/>
    </source>
</evidence>
<dbReference type="GO" id="GO:0009073">
    <property type="term" value="P:aromatic amino acid family biosynthetic process"/>
    <property type="evidence" value="ECO:0007669"/>
    <property type="project" value="UniProtKB-KW"/>
</dbReference>
<dbReference type="PIRSF" id="PIRSF001455">
    <property type="entry name" value="DHQ_synth"/>
    <property type="match status" value="1"/>
</dbReference>
<feature type="domain" description="3-dehydroquinate synthase N-terminal" evidence="9">
    <location>
        <begin position="75"/>
        <end position="185"/>
    </location>
</feature>
<dbReference type="InterPro" id="IPR030963">
    <property type="entry name" value="DHQ_synth_fam"/>
</dbReference>
<dbReference type="InterPro" id="IPR056179">
    <property type="entry name" value="DHQS_C"/>
</dbReference>
<reference evidence="11" key="1">
    <citation type="submission" date="2019-08" db="EMBL/GenBank/DDBJ databases">
        <authorList>
            <person name="Kucharzyk K."/>
            <person name="Murdoch R.W."/>
            <person name="Higgins S."/>
            <person name="Loffler F."/>
        </authorList>
    </citation>
    <scope>NUCLEOTIDE SEQUENCE</scope>
</reference>
<evidence type="ECO:0000256" key="3">
    <source>
        <dbReference type="ARBA" id="ARBA00022605"/>
    </source>
</evidence>
<keyword evidence="8" id="KW-0170">Cobalt</keyword>
<feature type="domain" description="3-dehydroquinate synthase C-terminal" evidence="10">
    <location>
        <begin position="187"/>
        <end position="326"/>
    </location>
</feature>
<gene>
    <name evidence="11" type="primary">aroB_19</name>
    <name evidence="11" type="ORF">SDC9_71219</name>
</gene>
<dbReference type="Pfam" id="PF24621">
    <property type="entry name" value="DHQS_C"/>
    <property type="match status" value="1"/>
</dbReference>
<dbReference type="EC" id="4.2.3.4" evidence="11"/>
<dbReference type="PANTHER" id="PTHR43622">
    <property type="entry name" value="3-DEHYDROQUINATE SYNTHASE"/>
    <property type="match status" value="1"/>
</dbReference>
<sequence>MTAKSTIRIGNNKSPVIISDNLLRDFKRWWQLKIGSHKITPVIVLVDDNVGKLHQTLIGQLLQSITVDVLVTKKITGGEKCKQFEFAGSILSEWIDLSVTRDTVLICIGGGTLTDLGGFLSSVYKRGLRTVFLPTTLMAMTDASLGGKNALNAGETKNQIGTINFPQFTMVYPMFLETLPAGELHSGYAEIMKHACLDSRNFIQKMLDFENIESPPSLQLLSRSIRVKMNIVNKDPLEKQMRMWLNLGHTFGHAYESFFALAGQPVSHGHAVAIGLSETLFFSVKLTGFNQQLAEKITRWLKQKFTFDNIPGWQDIAASVLKDKKNTADGIRMVLLESPGKPLLKTLDVSICQALHQEFILQ</sequence>